<dbReference type="AlphaFoldDB" id="A0A7Z6ZUM6"/>
<accession>A0A7Z6ZUM6</accession>
<comment type="caution">
    <text evidence="2">The sequence shown here is derived from an EMBL/GenBank/DDBJ whole genome shotgun (WGS) entry which is preliminary data.</text>
</comment>
<evidence type="ECO:0000256" key="1">
    <source>
        <dbReference type="SAM" id="SignalP"/>
    </source>
</evidence>
<reference evidence="3" key="1">
    <citation type="journal article" date="2018" name="Front. Microbiol.">
        <title>Genome-Based Analysis Reveals the Taxonomy and Diversity of the Family Idiomarinaceae.</title>
        <authorList>
            <person name="Liu Y."/>
            <person name="Lai Q."/>
            <person name="Shao Z."/>
        </authorList>
    </citation>
    <scope>NUCLEOTIDE SEQUENCE [LARGE SCALE GENOMIC DNA]</scope>
    <source>
        <strain evidence="3">KYW314</strain>
    </source>
</reference>
<dbReference type="Pfam" id="PF11102">
    <property type="entry name" value="YjbF"/>
    <property type="match status" value="1"/>
</dbReference>
<dbReference type="Proteomes" id="UP000287766">
    <property type="component" value="Unassembled WGS sequence"/>
</dbReference>
<evidence type="ECO:0000313" key="3">
    <source>
        <dbReference type="Proteomes" id="UP000287766"/>
    </source>
</evidence>
<dbReference type="RefSeq" id="WP_169930363.1">
    <property type="nucleotide sequence ID" value="NZ_PIPR01000001.1"/>
</dbReference>
<feature type="signal peptide" evidence="1">
    <location>
        <begin position="1"/>
        <end position="30"/>
    </location>
</feature>
<keyword evidence="3" id="KW-1185">Reference proteome</keyword>
<name>A0A7Z6ZUM6_9GAMM</name>
<keyword evidence="1" id="KW-0732">Signal</keyword>
<gene>
    <name evidence="2" type="ORF">CWE22_05575</name>
</gene>
<proteinExistence type="predicted"/>
<dbReference type="Gene3D" id="2.40.360.10">
    <property type="entry name" value="YmcC-like"/>
    <property type="match status" value="1"/>
</dbReference>
<organism evidence="2 3">
    <name type="scientific">Pseudidiomarina aestuarii</name>
    <dbReference type="NCBI Taxonomy" id="624146"/>
    <lineage>
        <taxon>Bacteria</taxon>
        <taxon>Pseudomonadati</taxon>
        <taxon>Pseudomonadota</taxon>
        <taxon>Gammaproteobacteria</taxon>
        <taxon>Alteromonadales</taxon>
        <taxon>Idiomarinaceae</taxon>
        <taxon>Pseudidiomarina</taxon>
    </lineage>
</organism>
<feature type="chain" id="PRO_5031191618" description="Capsule biosynthesis GfcC-like N-terminal domain-containing protein" evidence="1">
    <location>
        <begin position="31"/>
        <end position="476"/>
    </location>
</feature>
<dbReference type="EMBL" id="PIPR01000001">
    <property type="protein sequence ID" value="RUO41628.1"/>
    <property type="molecule type" value="Genomic_DNA"/>
</dbReference>
<dbReference type="InterPro" id="IPR021308">
    <property type="entry name" value="GfcB"/>
</dbReference>
<dbReference type="InterPro" id="IPR023373">
    <property type="entry name" value="YmcC_sf"/>
</dbReference>
<protein>
    <recommendedName>
        <fullName evidence="4">Capsule biosynthesis GfcC-like N-terminal domain-containing protein</fullName>
    </recommendedName>
</protein>
<evidence type="ECO:0008006" key="4">
    <source>
        <dbReference type="Google" id="ProtNLM"/>
    </source>
</evidence>
<dbReference type="SUPFAM" id="SSF159270">
    <property type="entry name" value="YmcC-like"/>
    <property type="match status" value="1"/>
</dbReference>
<evidence type="ECO:0000313" key="2">
    <source>
        <dbReference type="EMBL" id="RUO41628.1"/>
    </source>
</evidence>
<sequence>MKSTNKNNYIVSFVLSFLALSGLSACSSLAEDTSSAAPAKQEQEQDISANSTPAGIDGIVDYLFADEPELPVREVLQQYPMSTAYVTAGENSTAVMVLGPRSRYGDIWYVGPQALVFAHGRVIASGDVTPSDLITVTNLEADPLRCMQQASPQTCPREWQRSVDVRPSKVVNSNYQRGDGIVSYEVASTFSVQGDTVTEKGTATGALGNAYPFENSFTLSDGRVSQSRQWFSPQLGYLEYDIVKAPDMAAQVRYEAPAFAFSAPMGNRLSLLLENAIVAPRLSVEHYWPLLRIHNDSLQQKFEARKQGMLVRLRLLREYYNGEGQTELAAATQELVEAFQSWPLRATYQHGVQPPQMLIDFADNPYLNPADAGASGEYTVSIPQRPDAHRMVGLSESSAAAFSVPGIYDVQPNGSIQAHTALDPMLLPLPGHATLRLQSIPDTQLPPGFRDMNYQLALFLQHWDWAADAVADGGAQ</sequence>
<dbReference type="PROSITE" id="PS51257">
    <property type="entry name" value="PROKAR_LIPOPROTEIN"/>
    <property type="match status" value="1"/>
</dbReference>